<reference evidence="3" key="1">
    <citation type="submission" date="2016-10" db="EMBL/GenBank/DDBJ databases">
        <authorList>
            <person name="Varghese N."/>
            <person name="Submissions S."/>
        </authorList>
    </citation>
    <scope>NUCLEOTIDE SEQUENCE [LARGE SCALE GENOMIC DNA]</scope>
    <source>
        <strain evidence="3">Gh-67</strain>
    </source>
</reference>
<keyword evidence="1" id="KW-0812">Transmembrane</keyword>
<organism evidence="2 3">
    <name type="scientific">Mucilaginibacter gossypii</name>
    <dbReference type="NCBI Taxonomy" id="551996"/>
    <lineage>
        <taxon>Bacteria</taxon>
        <taxon>Pseudomonadati</taxon>
        <taxon>Bacteroidota</taxon>
        <taxon>Sphingobacteriia</taxon>
        <taxon>Sphingobacteriales</taxon>
        <taxon>Sphingobacteriaceae</taxon>
        <taxon>Mucilaginibacter</taxon>
    </lineage>
</organism>
<evidence type="ECO:0000313" key="2">
    <source>
        <dbReference type="EMBL" id="SDH00258.1"/>
    </source>
</evidence>
<dbReference type="EMBL" id="FNCG01000006">
    <property type="protein sequence ID" value="SDH00258.1"/>
    <property type="molecule type" value="Genomic_DNA"/>
</dbReference>
<keyword evidence="1" id="KW-1133">Transmembrane helix</keyword>
<dbReference type="Proteomes" id="UP000199705">
    <property type="component" value="Unassembled WGS sequence"/>
</dbReference>
<evidence type="ECO:0000313" key="3">
    <source>
        <dbReference type="Proteomes" id="UP000199705"/>
    </source>
</evidence>
<feature type="transmembrane region" description="Helical" evidence="1">
    <location>
        <begin position="7"/>
        <end position="27"/>
    </location>
</feature>
<accession>A0A1G7YUR7</accession>
<sequence length="168" mass="19910">MSPRLKKVFLIMTVVVPFILYCVYYYGMMIKNAPYRFVDFESISFQYGHKDSLVNKYDSRTGMFQYLDRRDSLVKEHLRLTKDDLLYLHRKAADLGFWDFPSKETGDTSKVADGKAVRYIIEFKYKEKTKRVIFDTDYFGNPKLIDANQRLIAEIQKKLTDVENRGKK</sequence>
<protein>
    <submittedName>
        <fullName evidence="2">Uncharacterized protein</fullName>
    </submittedName>
</protein>
<keyword evidence="3" id="KW-1185">Reference proteome</keyword>
<proteinExistence type="predicted"/>
<dbReference type="STRING" id="551996.SAMN05192573_10658"/>
<dbReference type="RefSeq" id="WP_176844452.1">
    <property type="nucleotide sequence ID" value="NZ_FNCG01000006.1"/>
</dbReference>
<evidence type="ECO:0000256" key="1">
    <source>
        <dbReference type="SAM" id="Phobius"/>
    </source>
</evidence>
<name>A0A1G7YUR7_9SPHI</name>
<dbReference type="AlphaFoldDB" id="A0A1G7YUR7"/>
<keyword evidence="1" id="KW-0472">Membrane</keyword>
<gene>
    <name evidence="2" type="ORF">SAMN05192573_10658</name>
</gene>